<dbReference type="AlphaFoldDB" id="A0A0D6EJX7"/>
<dbReference type="Gene3D" id="3.30.2140.20">
    <property type="match status" value="2"/>
</dbReference>
<evidence type="ECO:0000256" key="1">
    <source>
        <dbReference type="ARBA" id="ARBA00006547"/>
    </source>
</evidence>
<gene>
    <name evidence="2" type="primary">SPOSA6832_01509</name>
</gene>
<protein>
    <submittedName>
        <fullName evidence="2">SPOSA6832_01509-mRNA-1:cds</fullName>
    </submittedName>
</protein>
<sequence length="434" mass="47274">MTVASSTSLRPAESIYFSTTLPPVLAVLNLADTHLYLRRLGLSPSLASQPPSLELLSTLLLAHHTHIPYDSSALHVPPGDWTGPSKPIQFRRGRGMELGKGNFDRIMKGKDVQPDGRKGGMPGQGSYCYGLNQLSASLLRGFGFRVSEIGARVFLHRGKDPKESGVWCVCLALATKLSMAQSYPDRWSQTTHMALLVDWPGSEERWFLDVGASSGPFFVRPPCFPCALPALVGARIKGTRQDLTHARARPVAGFGGGGSPVPIPFRDGATAPSLSPYESFLLRFEKLPIGDLPTIPDPPAGFTLYRRVTDTPIRAPELADSGPGYWTPCIHCTVATVAPEDIVMGDYFNSTHPTAPWANIFIVSVLLAPSGARKTLVHGIPAIDQEAPLHPEGKKLAKLYTKEAILGREYDVEWVVFETGPIREVLEREFNFAV</sequence>
<dbReference type="GO" id="GO:0016407">
    <property type="term" value="F:acetyltransferase activity"/>
    <property type="evidence" value="ECO:0007669"/>
    <property type="project" value="InterPro"/>
</dbReference>
<comment type="similarity">
    <text evidence="1">Belongs to the arylamine N-acetyltransferase family.</text>
</comment>
<dbReference type="Proteomes" id="UP000243876">
    <property type="component" value="Unassembled WGS sequence"/>
</dbReference>
<dbReference type="InterPro" id="IPR038765">
    <property type="entry name" value="Papain-like_cys_pep_sf"/>
</dbReference>
<dbReference type="SUPFAM" id="SSF54001">
    <property type="entry name" value="Cysteine proteinases"/>
    <property type="match status" value="1"/>
</dbReference>
<dbReference type="InterPro" id="IPR053710">
    <property type="entry name" value="Arylamine_NAT_domain_sf"/>
</dbReference>
<accession>A0A0D6EJX7</accession>
<evidence type="ECO:0000313" key="2">
    <source>
        <dbReference type="EMBL" id="CEQ39935.1"/>
    </source>
</evidence>
<dbReference type="EMBL" id="CENE01000004">
    <property type="protein sequence ID" value="CEQ39935.1"/>
    <property type="molecule type" value="Genomic_DNA"/>
</dbReference>
<evidence type="ECO:0000313" key="3">
    <source>
        <dbReference type="Proteomes" id="UP000243876"/>
    </source>
</evidence>
<dbReference type="InterPro" id="IPR001447">
    <property type="entry name" value="Arylamine_N-AcTrfase"/>
</dbReference>
<organism evidence="2 3">
    <name type="scientific">Sporidiobolus salmonicolor</name>
    <name type="common">Yeast-like fungus</name>
    <name type="synonym">Sporobolomyces salmonicolor</name>
    <dbReference type="NCBI Taxonomy" id="5005"/>
    <lineage>
        <taxon>Eukaryota</taxon>
        <taxon>Fungi</taxon>
        <taxon>Dikarya</taxon>
        <taxon>Basidiomycota</taxon>
        <taxon>Pucciniomycotina</taxon>
        <taxon>Microbotryomycetes</taxon>
        <taxon>Sporidiobolales</taxon>
        <taxon>Sporidiobolaceae</taxon>
        <taxon>Sporobolomyces</taxon>
    </lineage>
</organism>
<dbReference type="PANTHER" id="PTHR11786:SF0">
    <property type="entry name" value="ARYLAMINE N-ACETYLTRANSFERASE 4-RELATED"/>
    <property type="match status" value="1"/>
</dbReference>
<reference evidence="3" key="1">
    <citation type="submission" date="2015-02" db="EMBL/GenBank/DDBJ databases">
        <authorList>
            <person name="Gon?alves P."/>
        </authorList>
    </citation>
    <scope>NUCLEOTIDE SEQUENCE [LARGE SCALE GENOMIC DNA]</scope>
</reference>
<dbReference type="OrthoDB" id="10260017at2759"/>
<feature type="non-terminal residue" evidence="2">
    <location>
        <position position="1"/>
    </location>
</feature>
<name>A0A0D6EJX7_SPOSA</name>
<keyword evidence="3" id="KW-1185">Reference proteome</keyword>
<dbReference type="PANTHER" id="PTHR11786">
    <property type="entry name" value="N-HYDROXYARYLAMINE O-ACETYLTRANSFERASE"/>
    <property type="match status" value="1"/>
</dbReference>
<proteinExistence type="inferred from homology"/>